<evidence type="ECO:0000256" key="2">
    <source>
        <dbReference type="ARBA" id="ARBA00007332"/>
    </source>
</evidence>
<gene>
    <name evidence="8" type="ORF">RUM43_012784</name>
</gene>
<dbReference type="GO" id="GO:0016567">
    <property type="term" value="P:protein ubiquitination"/>
    <property type="evidence" value="ECO:0007669"/>
    <property type="project" value="InterPro"/>
</dbReference>
<dbReference type="PANTHER" id="PTHR31322">
    <property type="entry name" value="E3 UBIQUITIN-PROTEIN LIGASE TM129"/>
    <property type="match status" value="1"/>
</dbReference>
<dbReference type="InterPro" id="IPR018801">
    <property type="entry name" value="TM129"/>
</dbReference>
<accession>A0AAN8P2G1</accession>
<keyword evidence="5 6" id="KW-0472">Membrane</keyword>
<evidence type="ECO:0000256" key="7">
    <source>
        <dbReference type="SAM" id="SignalP"/>
    </source>
</evidence>
<evidence type="ECO:0000256" key="3">
    <source>
        <dbReference type="ARBA" id="ARBA00022692"/>
    </source>
</evidence>
<reference evidence="8 9" key="1">
    <citation type="submission" date="2023-10" db="EMBL/GenBank/DDBJ databases">
        <title>Genomes of two closely related lineages of the louse Polyplax serrata with different host specificities.</title>
        <authorList>
            <person name="Martinu J."/>
            <person name="Tarabai H."/>
            <person name="Stefka J."/>
            <person name="Hypsa V."/>
        </authorList>
    </citation>
    <scope>NUCLEOTIDE SEQUENCE [LARGE SCALE GENOMIC DNA]</scope>
    <source>
        <strain evidence="8">HR10_N</strain>
    </source>
</reference>
<evidence type="ECO:0000256" key="5">
    <source>
        <dbReference type="ARBA" id="ARBA00023136"/>
    </source>
</evidence>
<dbReference type="GO" id="GO:0005783">
    <property type="term" value="C:endoplasmic reticulum"/>
    <property type="evidence" value="ECO:0007669"/>
    <property type="project" value="TreeGrafter"/>
</dbReference>
<dbReference type="AlphaFoldDB" id="A0AAN8P2G1"/>
<feature type="transmembrane region" description="Helical" evidence="6">
    <location>
        <begin position="89"/>
        <end position="112"/>
    </location>
</feature>
<dbReference type="PANTHER" id="PTHR31322:SF2">
    <property type="entry name" value="E3 UBIQUITIN-PROTEIN LIGASE TM129"/>
    <property type="match status" value="1"/>
</dbReference>
<keyword evidence="4 6" id="KW-1133">Transmembrane helix</keyword>
<dbReference type="Pfam" id="PF10272">
    <property type="entry name" value="Tmpp129"/>
    <property type="match status" value="1"/>
</dbReference>
<protein>
    <recommendedName>
        <fullName evidence="10">E3 ubiquitin-protein ligase TM129</fullName>
    </recommendedName>
</protein>
<evidence type="ECO:0000256" key="6">
    <source>
        <dbReference type="SAM" id="Phobius"/>
    </source>
</evidence>
<dbReference type="GO" id="GO:0016020">
    <property type="term" value="C:membrane"/>
    <property type="evidence" value="ECO:0007669"/>
    <property type="project" value="UniProtKB-SubCell"/>
</dbReference>
<evidence type="ECO:0000256" key="4">
    <source>
        <dbReference type="ARBA" id="ARBA00022989"/>
    </source>
</evidence>
<keyword evidence="7" id="KW-0732">Signal</keyword>
<evidence type="ECO:0000313" key="8">
    <source>
        <dbReference type="EMBL" id="KAK6633041.1"/>
    </source>
</evidence>
<dbReference type="Proteomes" id="UP001372834">
    <property type="component" value="Unassembled WGS sequence"/>
</dbReference>
<organism evidence="8 9">
    <name type="scientific">Polyplax serrata</name>
    <name type="common">Common mouse louse</name>
    <dbReference type="NCBI Taxonomy" id="468196"/>
    <lineage>
        <taxon>Eukaryota</taxon>
        <taxon>Metazoa</taxon>
        <taxon>Ecdysozoa</taxon>
        <taxon>Arthropoda</taxon>
        <taxon>Hexapoda</taxon>
        <taxon>Insecta</taxon>
        <taxon>Pterygota</taxon>
        <taxon>Neoptera</taxon>
        <taxon>Paraneoptera</taxon>
        <taxon>Psocodea</taxon>
        <taxon>Troctomorpha</taxon>
        <taxon>Phthiraptera</taxon>
        <taxon>Anoplura</taxon>
        <taxon>Polyplacidae</taxon>
        <taxon>Polyplax</taxon>
    </lineage>
</organism>
<comment type="caution">
    <text evidence="8">The sequence shown here is derived from an EMBL/GenBank/DDBJ whole genome shotgun (WGS) entry which is preliminary data.</text>
</comment>
<proteinExistence type="inferred from homology"/>
<comment type="similarity">
    <text evidence="2">Belongs to the TMEM129 family.</text>
</comment>
<evidence type="ECO:0000313" key="9">
    <source>
        <dbReference type="Proteomes" id="UP001372834"/>
    </source>
</evidence>
<feature type="signal peptide" evidence="7">
    <location>
        <begin position="1"/>
        <end position="27"/>
    </location>
</feature>
<feature type="chain" id="PRO_5042810345" description="E3 ubiquitin-protein ligase TM129" evidence="7">
    <location>
        <begin position="28"/>
        <end position="367"/>
    </location>
</feature>
<dbReference type="EMBL" id="JAWJWE010000006">
    <property type="protein sequence ID" value="KAK6633041.1"/>
    <property type="molecule type" value="Genomic_DNA"/>
</dbReference>
<keyword evidence="3 6" id="KW-0812">Transmembrane</keyword>
<evidence type="ECO:0000256" key="1">
    <source>
        <dbReference type="ARBA" id="ARBA00004141"/>
    </source>
</evidence>
<comment type="subcellular location">
    <subcellularLocation>
        <location evidence="1">Membrane</location>
        <topology evidence="1">Multi-pass membrane protein</topology>
    </subcellularLocation>
</comment>
<dbReference type="GO" id="GO:0061630">
    <property type="term" value="F:ubiquitin protein ligase activity"/>
    <property type="evidence" value="ECO:0007669"/>
    <property type="project" value="InterPro"/>
</dbReference>
<sequence>MESVALFTFCYILFTVCFIFPPPEVHSVGLTIESIFSFWIKDEGNCFVRHHVRRTVATLLTHSCIPLGYLLGLRYVLSDASSWEGSTCLDFLTVAALILPTIASVIVFKWYIENWRSHPIAKNLRNFTTGESDINRIASDIDSEYRSIDKIIIKCNALTRVIATDNWIIQIQPYTVNFSHQSDSTLVVSSSDSYLYVPDRPEGSQYLTIDVKSTRENVKPFQIRINSSDFKDLQDKMIRPINIVDNIIVHGNLADCFLKEFKEHIRQNPTVVAPDNLDVCIGCLLNSPNVKLMTSCGDTTGVNRCTMCYCKPLWCQDCMGKWFASRQDQEKPENWLSSKCTCPMCRSTFCLLDVCLLVPRPESSSQQ</sequence>
<feature type="transmembrane region" description="Helical" evidence="6">
    <location>
        <begin position="59"/>
        <end position="77"/>
    </location>
</feature>
<name>A0AAN8P2G1_POLSC</name>
<evidence type="ECO:0008006" key="10">
    <source>
        <dbReference type="Google" id="ProtNLM"/>
    </source>
</evidence>